<dbReference type="PANTHER" id="PTHR11669">
    <property type="entry name" value="REPLICATION FACTOR C / DNA POLYMERASE III GAMMA-TAU SUBUNIT"/>
    <property type="match status" value="1"/>
</dbReference>
<dbReference type="Proteomes" id="UP000274117">
    <property type="component" value="Unassembled WGS sequence"/>
</dbReference>
<dbReference type="OrthoDB" id="9810148at2"/>
<dbReference type="PANTHER" id="PTHR11669:SF8">
    <property type="entry name" value="DNA POLYMERASE III SUBUNIT DELTA"/>
    <property type="match status" value="1"/>
</dbReference>
<dbReference type="InterPro" id="IPR050238">
    <property type="entry name" value="DNA_Rep/Repair_Clamp_Loader"/>
</dbReference>
<comment type="caution">
    <text evidence="1">The sequence shown here is derived from an EMBL/GenBank/DDBJ whole genome shotgun (WGS) entry which is preliminary data.</text>
</comment>
<sequence>MNYKNLSNLQPKLIEDFVHILQGSHLAHAYLFSGDFGNFEMALFLAKAIFCTEKTDSLPCEMCRTCRLIESQEFSDVTILSPQGNTIKTDAVREIVKNFSQSGFESSKQVFIIKDAEKMHVNAANSLLKVIEEPQSEIYIFLLTNQLEAVLPTIKSRTQIVQFPKNLALLERSLEESGLLKTQASLLAQLVSSQDEAQKLAKNKSFLEALVQARKFIDLLQEQPNLAYLQAGTLVGLVPEKVEQGQLLDLLTILLAENLDKADARDRLDTLLTVKKMWQSNVSLQNCLEYLTLS</sequence>
<dbReference type="SUPFAM" id="SSF52540">
    <property type="entry name" value="P-loop containing nucleoside triphosphate hydrolases"/>
    <property type="match status" value="1"/>
</dbReference>
<dbReference type="EC" id="2.7.7.7" evidence="1"/>
<reference evidence="1 2" key="1">
    <citation type="submission" date="2018-11" db="EMBL/GenBank/DDBJ databases">
        <authorList>
            <person name="Stevens M.J."/>
            <person name="Cernela N."/>
            <person name="Spoerry Serrano N."/>
            <person name="Schmitt S."/>
            <person name="Schrenzel J."/>
            <person name="Stephan R."/>
        </authorList>
    </citation>
    <scope>NUCLEOTIDE SEQUENCE [LARGE SCALE GENOMIC DNA]</scope>
    <source>
        <strain evidence="1 2">PP422</strain>
    </source>
</reference>
<dbReference type="InterPro" id="IPR027417">
    <property type="entry name" value="P-loop_NTPase"/>
</dbReference>
<dbReference type="RefSeq" id="WP_105111417.1">
    <property type="nucleotide sequence ID" value="NZ_POIG01000199.1"/>
</dbReference>
<protein>
    <submittedName>
        <fullName evidence="1">DNA polymerase III subunit delta</fullName>
        <ecNumber evidence="1">2.7.7.7</ecNumber>
    </submittedName>
</protein>
<accession>A0A426TIZ2</accession>
<dbReference type="Gene3D" id="3.40.50.300">
    <property type="entry name" value="P-loop containing nucleotide triphosphate hydrolases"/>
    <property type="match status" value="1"/>
</dbReference>
<dbReference type="GO" id="GO:0006261">
    <property type="term" value="P:DNA-templated DNA replication"/>
    <property type="evidence" value="ECO:0007669"/>
    <property type="project" value="TreeGrafter"/>
</dbReference>
<dbReference type="AlphaFoldDB" id="A0A426TIZ2"/>
<dbReference type="GO" id="GO:0003887">
    <property type="term" value="F:DNA-directed DNA polymerase activity"/>
    <property type="evidence" value="ECO:0007669"/>
    <property type="project" value="UniProtKB-EC"/>
</dbReference>
<proteinExistence type="predicted"/>
<keyword evidence="1" id="KW-0808">Transferase</keyword>
<evidence type="ECO:0000313" key="2">
    <source>
        <dbReference type="Proteomes" id="UP000274117"/>
    </source>
</evidence>
<dbReference type="EMBL" id="RSDO01000002">
    <property type="protein sequence ID" value="RRR55228.1"/>
    <property type="molecule type" value="Genomic_DNA"/>
</dbReference>
<gene>
    <name evidence="1" type="ORF">EI998_01680</name>
</gene>
<organism evidence="1 2">
    <name type="scientific">Streptococcus suis</name>
    <dbReference type="NCBI Taxonomy" id="1307"/>
    <lineage>
        <taxon>Bacteria</taxon>
        <taxon>Bacillati</taxon>
        <taxon>Bacillota</taxon>
        <taxon>Bacilli</taxon>
        <taxon>Lactobacillales</taxon>
        <taxon>Streptococcaceae</taxon>
        <taxon>Streptococcus</taxon>
    </lineage>
</organism>
<name>A0A426TIZ2_STRSU</name>
<evidence type="ECO:0000313" key="1">
    <source>
        <dbReference type="EMBL" id="RRR55228.1"/>
    </source>
</evidence>
<keyword evidence="1" id="KW-0548">Nucleotidyltransferase</keyword>
<reference evidence="1 2" key="2">
    <citation type="submission" date="2018-12" db="EMBL/GenBank/DDBJ databases">
        <title>Whole-genome sequences of fifteen clinical Streptococcus suis strains isolated from pigs between 2006 and 2018.</title>
        <authorList>
            <person name="Stevens M.J.A."/>
            <person name="Cernela N."/>
            <person name="Spoerry Serrano N."/>
            <person name="Schmitt S."/>
            <person name="Schrenzel J."/>
            <person name="Stephan R."/>
        </authorList>
    </citation>
    <scope>NUCLEOTIDE SEQUENCE [LARGE SCALE GENOMIC DNA]</scope>
    <source>
        <strain evidence="1 2">PP422</strain>
    </source>
</reference>
<dbReference type="NCBIfam" id="NF005581">
    <property type="entry name" value="PRK07276.1"/>
    <property type="match status" value="1"/>
</dbReference>
<dbReference type="Pfam" id="PF13177">
    <property type="entry name" value="DNA_pol3_delta2"/>
    <property type="match status" value="1"/>
</dbReference>